<sequence length="132" mass="14411">MFKIYFGVDILPSRYRYIESERQRCGASASARRGSSGISIANCCPPPLVRPCRLPFAAQKKQESEAFLRAPAAPRKKGRGLRGVVHVQSRRRRGSVSQWAAGGGAGARTPPRLRLAAAFYLLLRGSRRASGV</sequence>
<keyword evidence="3" id="KW-1185">Reference proteome</keyword>
<name>A0A194PNQ3_PAPXU</name>
<protein>
    <submittedName>
        <fullName evidence="2">Uncharacterized protein</fullName>
    </submittedName>
</protein>
<dbReference type="Proteomes" id="UP000053268">
    <property type="component" value="Unassembled WGS sequence"/>
</dbReference>
<evidence type="ECO:0000313" key="3">
    <source>
        <dbReference type="Proteomes" id="UP000053268"/>
    </source>
</evidence>
<organism evidence="2 3">
    <name type="scientific">Papilio xuthus</name>
    <name type="common">Asian swallowtail butterfly</name>
    <dbReference type="NCBI Taxonomy" id="66420"/>
    <lineage>
        <taxon>Eukaryota</taxon>
        <taxon>Metazoa</taxon>
        <taxon>Ecdysozoa</taxon>
        <taxon>Arthropoda</taxon>
        <taxon>Hexapoda</taxon>
        <taxon>Insecta</taxon>
        <taxon>Pterygota</taxon>
        <taxon>Neoptera</taxon>
        <taxon>Endopterygota</taxon>
        <taxon>Lepidoptera</taxon>
        <taxon>Glossata</taxon>
        <taxon>Ditrysia</taxon>
        <taxon>Papilionoidea</taxon>
        <taxon>Papilionidae</taxon>
        <taxon>Papilioninae</taxon>
        <taxon>Papilio</taxon>
    </lineage>
</organism>
<proteinExistence type="predicted"/>
<reference evidence="2 3" key="1">
    <citation type="journal article" date="2015" name="Nat. Commun.">
        <title>Outbred genome sequencing and CRISPR/Cas9 gene editing in butterflies.</title>
        <authorList>
            <person name="Li X."/>
            <person name="Fan D."/>
            <person name="Zhang W."/>
            <person name="Liu G."/>
            <person name="Zhang L."/>
            <person name="Zhao L."/>
            <person name="Fang X."/>
            <person name="Chen L."/>
            <person name="Dong Y."/>
            <person name="Chen Y."/>
            <person name="Ding Y."/>
            <person name="Zhao R."/>
            <person name="Feng M."/>
            <person name="Zhu Y."/>
            <person name="Feng Y."/>
            <person name="Jiang X."/>
            <person name="Zhu D."/>
            <person name="Xiang H."/>
            <person name="Feng X."/>
            <person name="Li S."/>
            <person name="Wang J."/>
            <person name="Zhang G."/>
            <person name="Kronforst M.R."/>
            <person name="Wang W."/>
        </authorList>
    </citation>
    <scope>NUCLEOTIDE SEQUENCE [LARGE SCALE GENOMIC DNA]</scope>
    <source>
        <strain evidence="2">Ya'a_city_454_Px</strain>
        <tissue evidence="2">Whole body</tissue>
    </source>
</reference>
<evidence type="ECO:0000313" key="2">
    <source>
        <dbReference type="EMBL" id="KPI92755.1"/>
    </source>
</evidence>
<evidence type="ECO:0000256" key="1">
    <source>
        <dbReference type="SAM" id="MobiDB-lite"/>
    </source>
</evidence>
<feature type="region of interest" description="Disordered" evidence="1">
    <location>
        <begin position="70"/>
        <end position="89"/>
    </location>
</feature>
<accession>A0A194PNQ3</accession>
<dbReference type="AlphaFoldDB" id="A0A194PNQ3"/>
<gene>
    <name evidence="2" type="ORF">RR46_13976</name>
</gene>
<dbReference type="EMBL" id="KQ459603">
    <property type="protein sequence ID" value="KPI92755.1"/>
    <property type="molecule type" value="Genomic_DNA"/>
</dbReference>